<dbReference type="HOGENOM" id="CLU_1539777_0_0_1"/>
<proteinExistence type="predicted"/>
<protein>
    <submittedName>
        <fullName evidence="1">Uncharacterized protein</fullName>
    </submittedName>
</protein>
<sequence length="174" mass="19789">MWSVMYDVSSSRGIPGQVAPRSCTVSLVYHRTATKICFSIDRHWDAFKGLRSAHSSTSLDEALEKVECICSCLGQETFDHDVCQEVYVISRALESLCEFAWKSDGTWIQEIIDVARNETVYHYSEKSFSYSQRIRNIWKFSSLELLSTFAQPLIIDFAPMSGLPEERLPSDVAT</sequence>
<gene>
    <name evidence="1" type="ORF">BOTBODRAFT_562603</name>
</gene>
<dbReference type="AlphaFoldDB" id="A0A067LYW9"/>
<reference evidence="2" key="1">
    <citation type="journal article" date="2014" name="Proc. Natl. Acad. Sci. U.S.A.">
        <title>Extensive sampling of basidiomycete genomes demonstrates inadequacy of the white-rot/brown-rot paradigm for wood decay fungi.</title>
        <authorList>
            <person name="Riley R."/>
            <person name="Salamov A.A."/>
            <person name="Brown D.W."/>
            <person name="Nagy L.G."/>
            <person name="Floudas D."/>
            <person name="Held B.W."/>
            <person name="Levasseur A."/>
            <person name="Lombard V."/>
            <person name="Morin E."/>
            <person name="Otillar R."/>
            <person name="Lindquist E.A."/>
            <person name="Sun H."/>
            <person name="LaButti K.M."/>
            <person name="Schmutz J."/>
            <person name="Jabbour D."/>
            <person name="Luo H."/>
            <person name="Baker S.E."/>
            <person name="Pisabarro A.G."/>
            <person name="Walton J.D."/>
            <person name="Blanchette R.A."/>
            <person name="Henrissat B."/>
            <person name="Martin F."/>
            <person name="Cullen D."/>
            <person name="Hibbett D.S."/>
            <person name="Grigoriev I.V."/>
        </authorList>
    </citation>
    <scope>NUCLEOTIDE SEQUENCE [LARGE SCALE GENOMIC DNA]</scope>
    <source>
        <strain evidence="2">FD-172 SS1</strain>
    </source>
</reference>
<evidence type="ECO:0000313" key="1">
    <source>
        <dbReference type="EMBL" id="KDQ08623.1"/>
    </source>
</evidence>
<dbReference type="EMBL" id="KL198088">
    <property type="protein sequence ID" value="KDQ08623.1"/>
    <property type="molecule type" value="Genomic_DNA"/>
</dbReference>
<dbReference type="InParanoid" id="A0A067LYW9"/>
<keyword evidence="2" id="KW-1185">Reference proteome</keyword>
<dbReference type="Proteomes" id="UP000027195">
    <property type="component" value="Unassembled WGS sequence"/>
</dbReference>
<accession>A0A067LYW9</accession>
<evidence type="ECO:0000313" key="2">
    <source>
        <dbReference type="Proteomes" id="UP000027195"/>
    </source>
</evidence>
<organism evidence="1 2">
    <name type="scientific">Botryobasidium botryosum (strain FD-172 SS1)</name>
    <dbReference type="NCBI Taxonomy" id="930990"/>
    <lineage>
        <taxon>Eukaryota</taxon>
        <taxon>Fungi</taxon>
        <taxon>Dikarya</taxon>
        <taxon>Basidiomycota</taxon>
        <taxon>Agaricomycotina</taxon>
        <taxon>Agaricomycetes</taxon>
        <taxon>Cantharellales</taxon>
        <taxon>Botryobasidiaceae</taxon>
        <taxon>Botryobasidium</taxon>
    </lineage>
</organism>
<name>A0A067LYW9_BOTB1</name>